<protein>
    <submittedName>
        <fullName evidence="2">Uncharacterized protein</fullName>
    </submittedName>
</protein>
<proteinExistence type="predicted"/>
<feature type="compositionally biased region" description="Polar residues" evidence="1">
    <location>
        <begin position="30"/>
        <end position="47"/>
    </location>
</feature>
<reference evidence="2" key="1">
    <citation type="submission" date="2021-03" db="EMBL/GenBank/DDBJ databases">
        <title>Draft genome sequence of rust myrtle Austropuccinia psidii MF-1, a brazilian biotype.</title>
        <authorList>
            <person name="Quecine M.C."/>
            <person name="Pachon D.M.R."/>
            <person name="Bonatelli M.L."/>
            <person name="Correr F.H."/>
            <person name="Franceschini L.M."/>
            <person name="Leite T.F."/>
            <person name="Margarido G.R.A."/>
            <person name="Almeida C.A."/>
            <person name="Ferrarezi J.A."/>
            <person name="Labate C.A."/>
        </authorList>
    </citation>
    <scope>NUCLEOTIDE SEQUENCE</scope>
    <source>
        <strain evidence="2">MF-1</strain>
    </source>
</reference>
<sequence>MSLSWVRRYLWIKKDGPFGKEFPVYEGPTPDSTSGYSDCNPIYSSSEVPISRTNTEGIVKRIRQIANTPPYPDAEGGDELDGEEAEVVRNSAGHPSNTSPSQPPAKSSPVPPATSNPLLLQFLLPFLLVHHTFPTPGLP</sequence>
<gene>
    <name evidence="2" type="ORF">O181_085703</name>
</gene>
<accession>A0A9Q3FTM0</accession>
<evidence type="ECO:0000313" key="2">
    <source>
        <dbReference type="EMBL" id="MBW0545988.1"/>
    </source>
</evidence>
<evidence type="ECO:0000256" key="1">
    <source>
        <dbReference type="SAM" id="MobiDB-lite"/>
    </source>
</evidence>
<dbReference type="Proteomes" id="UP000765509">
    <property type="component" value="Unassembled WGS sequence"/>
</dbReference>
<keyword evidence="3" id="KW-1185">Reference proteome</keyword>
<feature type="compositionally biased region" description="Acidic residues" evidence="1">
    <location>
        <begin position="75"/>
        <end position="85"/>
    </location>
</feature>
<dbReference type="EMBL" id="AVOT02050948">
    <property type="protein sequence ID" value="MBW0545988.1"/>
    <property type="molecule type" value="Genomic_DNA"/>
</dbReference>
<feature type="region of interest" description="Disordered" evidence="1">
    <location>
        <begin position="63"/>
        <end position="114"/>
    </location>
</feature>
<comment type="caution">
    <text evidence="2">The sequence shown here is derived from an EMBL/GenBank/DDBJ whole genome shotgun (WGS) entry which is preliminary data.</text>
</comment>
<name>A0A9Q3FTM0_9BASI</name>
<dbReference type="AlphaFoldDB" id="A0A9Q3FTM0"/>
<organism evidence="2 3">
    <name type="scientific">Austropuccinia psidii MF-1</name>
    <dbReference type="NCBI Taxonomy" id="1389203"/>
    <lineage>
        <taxon>Eukaryota</taxon>
        <taxon>Fungi</taxon>
        <taxon>Dikarya</taxon>
        <taxon>Basidiomycota</taxon>
        <taxon>Pucciniomycotina</taxon>
        <taxon>Pucciniomycetes</taxon>
        <taxon>Pucciniales</taxon>
        <taxon>Sphaerophragmiaceae</taxon>
        <taxon>Austropuccinia</taxon>
    </lineage>
</organism>
<evidence type="ECO:0000313" key="3">
    <source>
        <dbReference type="Proteomes" id="UP000765509"/>
    </source>
</evidence>
<feature type="region of interest" description="Disordered" evidence="1">
    <location>
        <begin position="26"/>
        <end position="47"/>
    </location>
</feature>